<name>A0AAV7RWJ3_PLEWA</name>
<sequence length="198" mass="21018">MESNRVIQALKVLQEAGREDLIREGVLEQAWRVDVVVQGEVDLPVVSVVRGSGARFLRRSGASLRQRVAAAGRGAVVDMAFQARGRQAGRGTRAHAHVSVFINAHQIAVSASGWRGALDVRARAAKRGRAHKRGMQQAPLALESGGECCEPLLEESPLGGAANMAAPSKGIISGIVGGIRSPFVQEQGDIEWQGVRTS</sequence>
<accession>A0AAV7RWJ3</accession>
<evidence type="ECO:0000313" key="2">
    <source>
        <dbReference type="Proteomes" id="UP001066276"/>
    </source>
</evidence>
<evidence type="ECO:0000313" key="1">
    <source>
        <dbReference type="EMBL" id="KAJ1155208.1"/>
    </source>
</evidence>
<proteinExistence type="predicted"/>
<comment type="caution">
    <text evidence="1">The sequence shown here is derived from an EMBL/GenBank/DDBJ whole genome shotgun (WGS) entry which is preliminary data.</text>
</comment>
<protein>
    <submittedName>
        <fullName evidence="1">Uncharacterized protein</fullName>
    </submittedName>
</protein>
<dbReference type="Proteomes" id="UP001066276">
    <property type="component" value="Chromosome 5"/>
</dbReference>
<organism evidence="1 2">
    <name type="scientific">Pleurodeles waltl</name>
    <name type="common">Iberian ribbed newt</name>
    <dbReference type="NCBI Taxonomy" id="8319"/>
    <lineage>
        <taxon>Eukaryota</taxon>
        <taxon>Metazoa</taxon>
        <taxon>Chordata</taxon>
        <taxon>Craniata</taxon>
        <taxon>Vertebrata</taxon>
        <taxon>Euteleostomi</taxon>
        <taxon>Amphibia</taxon>
        <taxon>Batrachia</taxon>
        <taxon>Caudata</taxon>
        <taxon>Salamandroidea</taxon>
        <taxon>Salamandridae</taxon>
        <taxon>Pleurodelinae</taxon>
        <taxon>Pleurodeles</taxon>
    </lineage>
</organism>
<gene>
    <name evidence="1" type="ORF">NDU88_007943</name>
</gene>
<reference evidence="1" key="1">
    <citation type="journal article" date="2022" name="bioRxiv">
        <title>Sequencing and chromosome-scale assembly of the giantPleurodeles waltlgenome.</title>
        <authorList>
            <person name="Brown T."/>
            <person name="Elewa A."/>
            <person name="Iarovenko S."/>
            <person name="Subramanian E."/>
            <person name="Araus A.J."/>
            <person name="Petzold A."/>
            <person name="Susuki M."/>
            <person name="Suzuki K.-i.T."/>
            <person name="Hayashi T."/>
            <person name="Toyoda A."/>
            <person name="Oliveira C."/>
            <person name="Osipova E."/>
            <person name="Leigh N.D."/>
            <person name="Simon A."/>
            <person name="Yun M.H."/>
        </authorList>
    </citation>
    <scope>NUCLEOTIDE SEQUENCE</scope>
    <source>
        <strain evidence="1">20211129_DDA</strain>
        <tissue evidence="1">Liver</tissue>
    </source>
</reference>
<dbReference type="AlphaFoldDB" id="A0AAV7RWJ3"/>
<keyword evidence="2" id="KW-1185">Reference proteome</keyword>
<dbReference type="EMBL" id="JANPWB010000009">
    <property type="protein sequence ID" value="KAJ1155208.1"/>
    <property type="molecule type" value="Genomic_DNA"/>
</dbReference>